<sequence length="152" mass="16889">KPFACRECGKSFSWSSHLDRHRRIHMGEKPFRCGSCGRSFSQSSHLERHRKIHREEGGKGAAQTSRILGEERCDECGKNPALGVGLGVNLKDQGTQTGGKPFECPECGKSFGQTAALAKHRRLHSGEKPHECPECGKSFGVRSNLIKHRRTH</sequence>
<dbReference type="FunFam" id="3.30.160.60:FF:002343">
    <property type="entry name" value="Zinc finger protein 33A"/>
    <property type="match status" value="1"/>
</dbReference>
<dbReference type="PROSITE" id="PS50157">
    <property type="entry name" value="ZINC_FINGER_C2H2_2"/>
    <property type="match status" value="4"/>
</dbReference>
<dbReference type="SMART" id="SM00355">
    <property type="entry name" value="ZnF_C2H2"/>
    <property type="match status" value="4"/>
</dbReference>
<keyword evidence="6" id="KW-0862">Zinc</keyword>
<dbReference type="GO" id="GO:0005634">
    <property type="term" value="C:nucleus"/>
    <property type="evidence" value="ECO:0007669"/>
    <property type="project" value="UniProtKB-SubCell"/>
</dbReference>
<evidence type="ECO:0000256" key="10">
    <source>
        <dbReference type="ARBA" id="ARBA00023242"/>
    </source>
</evidence>
<dbReference type="InterPro" id="IPR013087">
    <property type="entry name" value="Znf_C2H2_type"/>
</dbReference>
<proteinExistence type="inferred from homology"/>
<accession>A0A7K5MXA9</accession>
<dbReference type="GO" id="GO:0000978">
    <property type="term" value="F:RNA polymerase II cis-regulatory region sequence-specific DNA binding"/>
    <property type="evidence" value="ECO:0007669"/>
    <property type="project" value="TreeGrafter"/>
</dbReference>
<dbReference type="Gene3D" id="3.30.160.60">
    <property type="entry name" value="Classic Zinc Finger"/>
    <property type="match status" value="4"/>
</dbReference>
<evidence type="ECO:0000256" key="11">
    <source>
        <dbReference type="PROSITE-ProRule" id="PRU00042"/>
    </source>
</evidence>
<feature type="domain" description="C2H2-type" evidence="12">
    <location>
        <begin position="31"/>
        <end position="58"/>
    </location>
</feature>
<organism evidence="13 14">
    <name type="scientific">Cardinalis cardinalis</name>
    <name type="common">Northern cardinal</name>
    <dbReference type="NCBI Taxonomy" id="98964"/>
    <lineage>
        <taxon>Eukaryota</taxon>
        <taxon>Metazoa</taxon>
        <taxon>Chordata</taxon>
        <taxon>Craniata</taxon>
        <taxon>Vertebrata</taxon>
        <taxon>Euteleostomi</taxon>
        <taxon>Archelosauria</taxon>
        <taxon>Archosauria</taxon>
        <taxon>Dinosauria</taxon>
        <taxon>Saurischia</taxon>
        <taxon>Theropoda</taxon>
        <taxon>Coelurosauria</taxon>
        <taxon>Aves</taxon>
        <taxon>Neognathae</taxon>
        <taxon>Neoaves</taxon>
        <taxon>Telluraves</taxon>
        <taxon>Australaves</taxon>
        <taxon>Passeriformes</taxon>
        <taxon>Cardinalidae</taxon>
        <taxon>Cardinalis</taxon>
    </lineage>
</organism>
<feature type="non-terminal residue" evidence="13">
    <location>
        <position position="152"/>
    </location>
</feature>
<keyword evidence="9" id="KW-0804">Transcription</keyword>
<keyword evidence="4" id="KW-0677">Repeat</keyword>
<feature type="domain" description="C2H2-type" evidence="12">
    <location>
        <begin position="102"/>
        <end position="129"/>
    </location>
</feature>
<evidence type="ECO:0000256" key="7">
    <source>
        <dbReference type="ARBA" id="ARBA00023015"/>
    </source>
</evidence>
<dbReference type="PANTHER" id="PTHR23235:SF142">
    <property type="entry name" value="ZINC FINGER PROTEIN 384"/>
    <property type="match status" value="1"/>
</dbReference>
<evidence type="ECO:0000256" key="9">
    <source>
        <dbReference type="ARBA" id="ARBA00023163"/>
    </source>
</evidence>
<keyword evidence="8" id="KW-0238">DNA-binding</keyword>
<name>A0A7K5MXA9_CARCD</name>
<evidence type="ECO:0000256" key="2">
    <source>
        <dbReference type="ARBA" id="ARBA00006991"/>
    </source>
</evidence>
<dbReference type="Proteomes" id="UP000583740">
    <property type="component" value="Unassembled WGS sequence"/>
</dbReference>
<evidence type="ECO:0000256" key="4">
    <source>
        <dbReference type="ARBA" id="ARBA00022737"/>
    </source>
</evidence>
<dbReference type="InterPro" id="IPR036236">
    <property type="entry name" value="Znf_C2H2_sf"/>
</dbReference>
<protein>
    <submittedName>
        <fullName evidence="13">ZN397 protein</fullName>
    </submittedName>
</protein>
<gene>
    <name evidence="13" type="primary">Znf397_4</name>
    <name evidence="13" type="ORF">CARCAR_R05478</name>
</gene>
<evidence type="ECO:0000313" key="14">
    <source>
        <dbReference type="Proteomes" id="UP000583740"/>
    </source>
</evidence>
<dbReference type="GO" id="GO:0000981">
    <property type="term" value="F:DNA-binding transcription factor activity, RNA polymerase II-specific"/>
    <property type="evidence" value="ECO:0007669"/>
    <property type="project" value="TreeGrafter"/>
</dbReference>
<evidence type="ECO:0000313" key="13">
    <source>
        <dbReference type="EMBL" id="NWT35476.1"/>
    </source>
</evidence>
<dbReference type="PANTHER" id="PTHR23235">
    <property type="entry name" value="KRUEPPEL-LIKE TRANSCRIPTION FACTOR"/>
    <property type="match status" value="1"/>
</dbReference>
<comment type="caution">
    <text evidence="13">The sequence shown here is derived from an EMBL/GenBank/DDBJ whole genome shotgun (WGS) entry which is preliminary data.</text>
</comment>
<dbReference type="AlphaFoldDB" id="A0A7K5MXA9"/>
<dbReference type="GO" id="GO:0008270">
    <property type="term" value="F:zinc ion binding"/>
    <property type="evidence" value="ECO:0007669"/>
    <property type="project" value="UniProtKB-KW"/>
</dbReference>
<dbReference type="FunFam" id="3.30.160.60:FF:001468">
    <property type="entry name" value="Zinc finger protein 672"/>
    <property type="match status" value="1"/>
</dbReference>
<keyword evidence="7" id="KW-0805">Transcription regulation</keyword>
<dbReference type="SUPFAM" id="SSF57667">
    <property type="entry name" value="beta-beta-alpha zinc fingers"/>
    <property type="match status" value="2"/>
</dbReference>
<evidence type="ECO:0000256" key="8">
    <source>
        <dbReference type="ARBA" id="ARBA00023125"/>
    </source>
</evidence>
<dbReference type="FunFam" id="3.30.160.60:FF:001289">
    <property type="entry name" value="Zinc finger protein 574"/>
    <property type="match status" value="1"/>
</dbReference>
<keyword evidence="5 11" id="KW-0863">Zinc-finger</keyword>
<comment type="similarity">
    <text evidence="2">Belongs to the krueppel C2H2-type zinc-finger protein family.</text>
</comment>
<evidence type="ECO:0000256" key="6">
    <source>
        <dbReference type="ARBA" id="ARBA00022833"/>
    </source>
</evidence>
<evidence type="ECO:0000256" key="5">
    <source>
        <dbReference type="ARBA" id="ARBA00022771"/>
    </source>
</evidence>
<comment type="subcellular location">
    <subcellularLocation>
        <location evidence="1">Nucleus</location>
    </subcellularLocation>
</comment>
<evidence type="ECO:0000259" key="12">
    <source>
        <dbReference type="PROSITE" id="PS50157"/>
    </source>
</evidence>
<dbReference type="FunFam" id="3.30.160.60:FF:000506">
    <property type="entry name" value="Zinc finger protein 23"/>
    <property type="match status" value="1"/>
</dbReference>
<keyword evidence="3" id="KW-0479">Metal-binding</keyword>
<dbReference type="EMBL" id="VYXE01026966">
    <property type="protein sequence ID" value="NWT35476.1"/>
    <property type="molecule type" value="Genomic_DNA"/>
</dbReference>
<feature type="domain" description="C2H2-type" evidence="12">
    <location>
        <begin position="130"/>
        <end position="152"/>
    </location>
</feature>
<evidence type="ECO:0000256" key="3">
    <source>
        <dbReference type="ARBA" id="ARBA00022723"/>
    </source>
</evidence>
<feature type="domain" description="C2H2-type" evidence="12">
    <location>
        <begin position="3"/>
        <end position="30"/>
    </location>
</feature>
<keyword evidence="10" id="KW-0539">Nucleus</keyword>
<feature type="non-terminal residue" evidence="13">
    <location>
        <position position="1"/>
    </location>
</feature>
<evidence type="ECO:0000256" key="1">
    <source>
        <dbReference type="ARBA" id="ARBA00004123"/>
    </source>
</evidence>
<reference evidence="13 14" key="1">
    <citation type="submission" date="2019-09" db="EMBL/GenBank/DDBJ databases">
        <title>Bird 10,000 Genomes (B10K) Project - Family phase.</title>
        <authorList>
            <person name="Zhang G."/>
        </authorList>
    </citation>
    <scope>NUCLEOTIDE SEQUENCE [LARGE SCALE GENOMIC DNA]</scope>
    <source>
        <strain evidence="13">B10K-DU-001-69</strain>
        <tissue evidence="13">Muscle</tissue>
    </source>
</reference>
<dbReference type="Pfam" id="PF00096">
    <property type="entry name" value="zf-C2H2"/>
    <property type="match status" value="4"/>
</dbReference>
<keyword evidence="14" id="KW-1185">Reference proteome</keyword>
<dbReference type="PROSITE" id="PS00028">
    <property type="entry name" value="ZINC_FINGER_C2H2_1"/>
    <property type="match status" value="4"/>
</dbReference>